<feature type="transmembrane region" description="Helical" evidence="1">
    <location>
        <begin position="20"/>
        <end position="40"/>
    </location>
</feature>
<evidence type="ECO:0000313" key="2">
    <source>
        <dbReference type="EMBL" id="QJW96102.1"/>
    </source>
</evidence>
<reference evidence="3" key="1">
    <citation type="submission" date="2020-05" db="EMBL/GenBank/DDBJ databases">
        <title>Frigoriglobus tundricola gen. nov., sp. nov., a psychrotolerant cellulolytic planctomycete of the family Gemmataceae with two divergent copies of 16S rRNA gene.</title>
        <authorList>
            <person name="Kulichevskaya I.S."/>
            <person name="Ivanova A.A."/>
            <person name="Naumoff D.G."/>
            <person name="Beletsky A.V."/>
            <person name="Rijpstra W.I.C."/>
            <person name="Sinninghe Damste J.S."/>
            <person name="Mardanov A.V."/>
            <person name="Ravin N.V."/>
            <person name="Dedysh S.N."/>
        </authorList>
    </citation>
    <scope>NUCLEOTIDE SEQUENCE [LARGE SCALE GENOMIC DNA]</scope>
    <source>
        <strain evidence="3">PL17</strain>
    </source>
</reference>
<feature type="transmembrane region" description="Helical" evidence="1">
    <location>
        <begin position="294"/>
        <end position="320"/>
    </location>
</feature>
<dbReference type="AlphaFoldDB" id="A0A6M5YT31"/>
<dbReference type="Proteomes" id="UP000503447">
    <property type="component" value="Chromosome"/>
</dbReference>
<keyword evidence="1" id="KW-1133">Transmembrane helix</keyword>
<dbReference type="EMBL" id="CP053452">
    <property type="protein sequence ID" value="QJW96102.1"/>
    <property type="molecule type" value="Genomic_DNA"/>
</dbReference>
<keyword evidence="3" id="KW-1185">Reference proteome</keyword>
<feature type="transmembrane region" description="Helical" evidence="1">
    <location>
        <begin position="144"/>
        <end position="162"/>
    </location>
</feature>
<feature type="transmembrane region" description="Helical" evidence="1">
    <location>
        <begin position="211"/>
        <end position="234"/>
    </location>
</feature>
<sequence length="638" mass="68347">MSTAPIPTDVPEDGFRQQPAWLVAAAVVVVAQAGLALSLFGPSRQWSTVTDDRPILSGQHPLHLYHGTLGAASFRASYATTCYDPAFQAGYPKTPVFDGGSRPAELFALAGGPGYHPAAYKVGVFVFLLLIPVAFGAAARGAGLNGGAAVLAGCGGVLLGWSPAVRHMLEEGQLDLLAAGLAAAVFVPWLGRYAKQPGAQSWVVLAALAAVGWYAHPLVWLSLGAVVFVFYLVFAPRHGPGWHLGLAGITSAGIAPNAWWLVDWGRYWWLRQPSARDHIPLPDWTAVLGQPGDYATLCAGLPGGPLIPLVAVAGLLLLWLTHHRAAAGLAIVAVLLTVGLARLAAAWPRVPADVPARVAPLAAAFLVPAAAFAAWELFRRVRLACAGVVLVAVALFLVGWADGPGEPLARALGVHADPFVVGFTDEQDQLQALIAQHTTTEARILWDDADPRPGGNWSALLPVYTNRTYIGGLDTDAEIDHGVCALCEQQLNGRPLAGWTDAELTAYCRWYNVGWVVCRSKRTAERWARYPAARVVARLTEGGQPVVLFSIDRPRSFTLSGSARWESADTKRIVLTDVYPDANGYIDLSMHSFEGLRVYPSYVKLETHEEPLFGDPISIIRLKTPGPIPRVTLVWEHP</sequence>
<feature type="transmembrane region" description="Helical" evidence="1">
    <location>
        <begin position="174"/>
        <end position="191"/>
    </location>
</feature>
<feature type="transmembrane region" description="Helical" evidence="1">
    <location>
        <begin position="118"/>
        <end position="138"/>
    </location>
</feature>
<keyword evidence="1" id="KW-0472">Membrane</keyword>
<gene>
    <name evidence="2" type="ORF">FTUN_3656</name>
</gene>
<organism evidence="2 3">
    <name type="scientific">Frigoriglobus tundricola</name>
    <dbReference type="NCBI Taxonomy" id="2774151"/>
    <lineage>
        <taxon>Bacteria</taxon>
        <taxon>Pseudomonadati</taxon>
        <taxon>Planctomycetota</taxon>
        <taxon>Planctomycetia</taxon>
        <taxon>Gemmatales</taxon>
        <taxon>Gemmataceae</taxon>
        <taxon>Frigoriglobus</taxon>
    </lineage>
</organism>
<accession>A0A6M5YT31</accession>
<feature type="transmembrane region" description="Helical" evidence="1">
    <location>
        <begin position="383"/>
        <end position="401"/>
    </location>
</feature>
<protein>
    <recommendedName>
        <fullName evidence="4">Glycosyltransferase RgtA/B/C/D-like domain-containing protein</fullName>
    </recommendedName>
</protein>
<feature type="transmembrane region" description="Helical" evidence="1">
    <location>
        <begin position="327"/>
        <end position="347"/>
    </location>
</feature>
<keyword evidence="1" id="KW-0812">Transmembrane</keyword>
<dbReference type="KEGG" id="ftj:FTUN_3656"/>
<name>A0A6M5YT31_9BACT</name>
<feature type="transmembrane region" description="Helical" evidence="1">
    <location>
        <begin position="241"/>
        <end position="262"/>
    </location>
</feature>
<dbReference type="RefSeq" id="WP_171471748.1">
    <property type="nucleotide sequence ID" value="NZ_CP053452.2"/>
</dbReference>
<feature type="transmembrane region" description="Helical" evidence="1">
    <location>
        <begin position="359"/>
        <end position="378"/>
    </location>
</feature>
<proteinExistence type="predicted"/>
<evidence type="ECO:0000256" key="1">
    <source>
        <dbReference type="SAM" id="Phobius"/>
    </source>
</evidence>
<evidence type="ECO:0008006" key="4">
    <source>
        <dbReference type="Google" id="ProtNLM"/>
    </source>
</evidence>
<evidence type="ECO:0000313" key="3">
    <source>
        <dbReference type="Proteomes" id="UP000503447"/>
    </source>
</evidence>